<keyword evidence="1" id="KW-0812">Transmembrane</keyword>
<gene>
    <name evidence="2" type="ORF">Q3V53_06905</name>
</gene>
<feature type="transmembrane region" description="Helical" evidence="1">
    <location>
        <begin position="144"/>
        <end position="166"/>
    </location>
</feature>
<dbReference type="EMBL" id="JAUMJH010000013">
    <property type="protein sequence ID" value="MDO3656936.1"/>
    <property type="molecule type" value="Genomic_DNA"/>
</dbReference>
<accession>A0ABT8UV69</accession>
<reference evidence="2 3" key="1">
    <citation type="submission" date="2023-07" db="EMBL/GenBank/DDBJ databases">
        <title>A novel proteolytic Acinetobacter species.</title>
        <authorList>
            <person name="Nemec A."/>
            <person name="Radolfova-Krizova L."/>
        </authorList>
    </citation>
    <scope>NUCLEOTIDE SEQUENCE [LARGE SCALE GENOMIC DNA]</scope>
    <source>
        <strain evidence="2 3">NIPH 1865</strain>
    </source>
</reference>
<evidence type="ECO:0000313" key="2">
    <source>
        <dbReference type="EMBL" id="MDO3656936.1"/>
    </source>
</evidence>
<feature type="transmembrane region" description="Helical" evidence="1">
    <location>
        <begin position="111"/>
        <end position="132"/>
    </location>
</feature>
<keyword evidence="1" id="KW-1133">Transmembrane helix</keyword>
<dbReference type="Proteomes" id="UP001168902">
    <property type="component" value="Unassembled WGS sequence"/>
</dbReference>
<sequence>MFGYLNELTPKHIKVPFQVIRNYKRESFIWVICVIFLGQIGIFLNYFLQIFFKSKSLIDGLVINFLLALKSDFINGNFYIFSISLMASSLCALVVSFLYDEKSRFKSLKFFTMLFLGSGIAICALVHALIQLNTDDSVNLFIPIYIYQVLGYFIAIFVSIYAACLLRLDFKNSIHKELDDLYHKKSDDKAKIMMESAEQAQVGPDGERF</sequence>
<keyword evidence="1" id="KW-0472">Membrane</keyword>
<keyword evidence="3" id="KW-1185">Reference proteome</keyword>
<evidence type="ECO:0000313" key="3">
    <source>
        <dbReference type="Proteomes" id="UP001168902"/>
    </source>
</evidence>
<organism evidence="2 3">
    <name type="scientific">Acinetobacter genomosp. 15BJ</name>
    <dbReference type="NCBI Taxonomy" id="106651"/>
    <lineage>
        <taxon>Bacteria</taxon>
        <taxon>Pseudomonadati</taxon>
        <taxon>Pseudomonadota</taxon>
        <taxon>Gammaproteobacteria</taxon>
        <taxon>Moraxellales</taxon>
        <taxon>Moraxellaceae</taxon>
        <taxon>Acinetobacter</taxon>
    </lineage>
</organism>
<feature type="transmembrane region" description="Helical" evidence="1">
    <location>
        <begin position="78"/>
        <end position="99"/>
    </location>
</feature>
<comment type="caution">
    <text evidence="2">The sequence shown here is derived from an EMBL/GenBank/DDBJ whole genome shotgun (WGS) entry which is preliminary data.</text>
</comment>
<feature type="transmembrane region" description="Helical" evidence="1">
    <location>
        <begin position="28"/>
        <end position="48"/>
    </location>
</feature>
<evidence type="ECO:0000256" key="1">
    <source>
        <dbReference type="SAM" id="Phobius"/>
    </source>
</evidence>
<protein>
    <recommendedName>
        <fullName evidence="4">Transmembrane protein</fullName>
    </recommendedName>
</protein>
<evidence type="ECO:0008006" key="4">
    <source>
        <dbReference type="Google" id="ProtNLM"/>
    </source>
</evidence>
<dbReference type="RefSeq" id="WP_302897478.1">
    <property type="nucleotide sequence ID" value="NZ_JAUMJH010000013.1"/>
</dbReference>
<name>A0ABT8UV69_9GAMM</name>
<proteinExistence type="predicted"/>